<evidence type="ECO:0000313" key="3">
    <source>
        <dbReference type="Proteomes" id="UP000078437"/>
    </source>
</evidence>
<evidence type="ECO:0000313" key="2">
    <source>
        <dbReference type="EMBL" id="ANJ27912.1"/>
    </source>
</evidence>
<reference evidence="2 3" key="1">
    <citation type="journal article" date="2016" name="Int. J. Syst. Evol. Microbiol.">
        <title>Agromyces aureus sp. nov., isolated from the rhizosphere of Salix caprea L. grown in a heavy-metal-contaminated soil.</title>
        <authorList>
            <person name="Corretto E."/>
            <person name="Antonielli L."/>
            <person name="Sessitsch A."/>
            <person name="Compant S."/>
            <person name="Gorfer M."/>
            <person name="Kuffner M."/>
            <person name="Brader G."/>
        </authorList>
    </citation>
    <scope>NUCLEOTIDE SEQUENCE [LARGE SCALE GENOMIC DNA]</scope>
    <source>
        <strain evidence="2 3">AR33</strain>
    </source>
</reference>
<dbReference type="CDD" id="cd02440">
    <property type="entry name" value="AdoMet_MTases"/>
    <property type="match status" value="1"/>
</dbReference>
<evidence type="ECO:0008006" key="4">
    <source>
        <dbReference type="Google" id="ProtNLM"/>
    </source>
</evidence>
<name>A0A191WI67_9MICO</name>
<dbReference type="InterPro" id="IPR029063">
    <property type="entry name" value="SAM-dependent_MTases_sf"/>
</dbReference>
<sequence length="251" mass="26167">MTRIEFEADVFSARGLTLLVDGTAQSHIDLDDPTRLFFEYLRRVGHVVDAIALPGAPIAVLHLGGGALTLPRYVEATRPGSIQMVVDHDAELIEVVRAKAPWPASGIEVSILDAREAVLDAARRGERFDAVVIDVYTHLDAPAFVDDPDFLAACLGLLREGGVVIVNIADAAGLARLRTSARAFARAAPGAGVLAVGDTHVLDGGEEGNSVLVAASAPLPEAIAARLEGGGPLPVTVLTGAKLDFALWGAC</sequence>
<dbReference type="SUPFAM" id="SSF53335">
    <property type="entry name" value="S-adenosyl-L-methionine-dependent methyltransferases"/>
    <property type="match status" value="1"/>
</dbReference>
<reference evidence="3" key="2">
    <citation type="submission" date="2016-01" db="EMBL/GenBank/DDBJ databases">
        <title>Complete genome sequence of Agromyces aureus AR33T and comparison with related organisms.</title>
        <authorList>
            <person name="Corretto E."/>
            <person name="Antonielli L."/>
            <person name="Sessitsch A."/>
            <person name="Brader G."/>
        </authorList>
    </citation>
    <scope>NUCLEOTIDE SEQUENCE [LARGE SCALE GENOMIC DNA]</scope>
    <source>
        <strain evidence="3">AR33</strain>
    </source>
</reference>
<dbReference type="NCBIfam" id="NF037959">
    <property type="entry name" value="MFS_SpdSyn"/>
    <property type="match status" value="1"/>
</dbReference>
<dbReference type="STRING" id="453304.ATC03_15505"/>
<keyword evidence="1" id="KW-0620">Polyamine biosynthesis</keyword>
<gene>
    <name evidence="2" type="ORF">ATC03_15505</name>
</gene>
<dbReference type="Proteomes" id="UP000078437">
    <property type="component" value="Chromosome"/>
</dbReference>
<dbReference type="AlphaFoldDB" id="A0A191WI67"/>
<dbReference type="RefSeq" id="WP_067879011.1">
    <property type="nucleotide sequence ID" value="NZ_CP013979.1"/>
</dbReference>
<proteinExistence type="predicted"/>
<protein>
    <recommendedName>
        <fullName evidence="4">SAM-dependent methyltransferase</fullName>
    </recommendedName>
</protein>
<organism evidence="2 3">
    <name type="scientific">Agromyces aureus</name>
    <dbReference type="NCBI Taxonomy" id="453304"/>
    <lineage>
        <taxon>Bacteria</taxon>
        <taxon>Bacillati</taxon>
        <taxon>Actinomycetota</taxon>
        <taxon>Actinomycetes</taxon>
        <taxon>Micrococcales</taxon>
        <taxon>Microbacteriaceae</taxon>
        <taxon>Agromyces</taxon>
    </lineage>
</organism>
<accession>A0A191WI67</accession>
<evidence type="ECO:0000256" key="1">
    <source>
        <dbReference type="ARBA" id="ARBA00023115"/>
    </source>
</evidence>
<dbReference type="PANTHER" id="PTHR43317:SF1">
    <property type="entry name" value="THERMOSPERMINE SYNTHASE ACAULIS5"/>
    <property type="match status" value="1"/>
</dbReference>
<dbReference type="PANTHER" id="PTHR43317">
    <property type="entry name" value="THERMOSPERMINE SYNTHASE ACAULIS5"/>
    <property type="match status" value="1"/>
</dbReference>
<dbReference type="GO" id="GO:0006596">
    <property type="term" value="P:polyamine biosynthetic process"/>
    <property type="evidence" value="ECO:0007669"/>
    <property type="project" value="UniProtKB-KW"/>
</dbReference>
<dbReference type="OrthoDB" id="8221452at2"/>
<dbReference type="KEGG" id="agy:ATC03_15505"/>
<keyword evidence="3" id="KW-1185">Reference proteome</keyword>
<dbReference type="EMBL" id="CP013979">
    <property type="protein sequence ID" value="ANJ27912.1"/>
    <property type="molecule type" value="Genomic_DNA"/>
</dbReference>
<dbReference type="Gene3D" id="3.40.50.150">
    <property type="entry name" value="Vaccinia Virus protein VP39"/>
    <property type="match status" value="1"/>
</dbReference>